<keyword evidence="2" id="KW-0614">Plasmid</keyword>
<name>Q1Q7R9_PSYCK</name>
<evidence type="ECO:0000259" key="1">
    <source>
        <dbReference type="Pfam" id="PF18735"/>
    </source>
</evidence>
<dbReference type="Pfam" id="PF18735">
    <property type="entry name" value="HEPN_RiboL-PSP"/>
    <property type="match status" value="1"/>
</dbReference>
<dbReference type="KEGG" id="pcr:Pcryo_2512"/>
<feature type="domain" description="RiboL-PSP-HEPN" evidence="1">
    <location>
        <begin position="15"/>
        <end position="205"/>
    </location>
</feature>
<dbReference type="Proteomes" id="UP000002425">
    <property type="component" value="Plasmid 1"/>
</dbReference>
<evidence type="ECO:0000313" key="3">
    <source>
        <dbReference type="Proteomes" id="UP000002425"/>
    </source>
</evidence>
<dbReference type="InterPro" id="IPR041519">
    <property type="entry name" value="HEPN_RiboL-PSP"/>
</dbReference>
<accession>Q1Q7R9</accession>
<reference evidence="2" key="1">
    <citation type="submission" date="2006-03" db="EMBL/GenBank/DDBJ databases">
        <title>Complete sequence of Plasmid1 of Psychrobacter cryohalolentis K5.</title>
        <authorList>
            <consortium name="US DOE Joint Genome Institute"/>
            <person name="Copeland A."/>
            <person name="Lucas S."/>
            <person name="Lapidus A."/>
            <person name="Barry K."/>
            <person name="Detter J.C."/>
            <person name="Glavina del Rio T."/>
            <person name="Hammon N."/>
            <person name="Israni S."/>
            <person name="Dalin E."/>
            <person name="Tice H."/>
            <person name="Pitluck S."/>
            <person name="Brettin T."/>
            <person name="Bruce D."/>
            <person name="Han C."/>
            <person name="Tapia R."/>
            <person name="Sims D.R."/>
            <person name="Gilna P."/>
            <person name="Schmutz J."/>
            <person name="Larimer F."/>
            <person name="Land M."/>
            <person name="Hauser L."/>
            <person name="Kyrpides N."/>
            <person name="Kim E."/>
            <person name="Richardson P."/>
        </authorList>
    </citation>
    <scope>NUCLEOTIDE SEQUENCE [LARGE SCALE GENOMIC DNA]</scope>
    <source>
        <strain evidence="2">K5</strain>
        <plasmid evidence="2">1</plasmid>
    </source>
</reference>
<proteinExistence type="predicted"/>
<dbReference type="EMBL" id="CP000324">
    <property type="protein sequence ID" value="ABE76289.1"/>
    <property type="molecule type" value="Genomic_DNA"/>
</dbReference>
<dbReference type="HOGENOM" id="CLU_100981_1_0_6"/>
<evidence type="ECO:0000313" key="2">
    <source>
        <dbReference type="EMBL" id="ABE76289.1"/>
    </source>
</evidence>
<gene>
    <name evidence="2" type="ORF">Pcryo_2512</name>
</gene>
<protein>
    <recommendedName>
        <fullName evidence="1">RiboL-PSP-HEPN domain-containing protein</fullName>
    </recommendedName>
</protein>
<dbReference type="AlphaFoldDB" id="Q1Q7R9"/>
<organism evidence="2 3">
    <name type="scientific">Psychrobacter cryohalolentis (strain ATCC BAA-1226 / DSM 17306 / VKM B-2378 / K5)</name>
    <dbReference type="NCBI Taxonomy" id="335284"/>
    <lineage>
        <taxon>Bacteria</taxon>
        <taxon>Pseudomonadati</taxon>
        <taxon>Pseudomonadota</taxon>
        <taxon>Gammaproteobacteria</taxon>
        <taxon>Moraxellales</taxon>
        <taxon>Moraxellaceae</taxon>
        <taxon>Psychrobacter</taxon>
    </lineage>
</organism>
<dbReference type="eggNOG" id="ENOG5032SV9">
    <property type="taxonomic scope" value="Bacteria"/>
</dbReference>
<geneLocation type="plasmid" evidence="2 3">
    <name>1</name>
</geneLocation>
<keyword evidence="3" id="KW-1185">Reference proteome</keyword>
<sequence>MRIRNLEQLEKSMVSDLTWRRRELTTLKFMIQENSAIHKKNILHRAAIALLYSHWEGHVKHCSLVYLSYLNSLGLHCDQIADNFIQLNLSSYFDVNLSMKSTKNQKAIHDYFSRLSDVTFKVVENKTIDTKSNLNSEVLLNILSQLGLPSNEFELKSTLIDTVLLKNRNAVVHGEMLNADGLRNTYNEIEDDLLYLIETFHNLVNSAAANGLYLKQ</sequence>